<accession>A0A829Y7C9</accession>
<evidence type="ECO:0000313" key="1">
    <source>
        <dbReference type="EMBL" id="GFE79174.1"/>
    </source>
</evidence>
<dbReference type="AlphaFoldDB" id="A0A829Y7C9"/>
<proteinExistence type="predicted"/>
<evidence type="ECO:0000313" key="2">
    <source>
        <dbReference type="Proteomes" id="UP000445000"/>
    </source>
</evidence>
<gene>
    <name evidence="1" type="ORF">GCM10011487_11740</name>
</gene>
<dbReference type="Proteomes" id="UP000445000">
    <property type="component" value="Unassembled WGS sequence"/>
</dbReference>
<protein>
    <submittedName>
        <fullName evidence="1">Uncharacterized protein</fullName>
    </submittedName>
</protein>
<sequence length="85" mass="9566">MTNSYAPEVQCDHSGKWYGNALRFASESEAQKNVRDLASRWTLVHNTRVVPSEDPPNYRWDDTLGLVRITGGDDKHVAPDHTATL</sequence>
<name>A0A829Y7C9_9GAMM</name>
<comment type="caution">
    <text evidence="1">The sequence shown here is derived from an EMBL/GenBank/DDBJ whole genome shotgun (WGS) entry which is preliminary data.</text>
</comment>
<dbReference type="RefSeq" id="WP_129640790.1">
    <property type="nucleotide sequence ID" value="NZ_BLJN01000001.1"/>
</dbReference>
<organism evidence="1 2">
    <name type="scientific">Steroidobacter agaridevorans</name>
    <dbReference type="NCBI Taxonomy" id="2695856"/>
    <lineage>
        <taxon>Bacteria</taxon>
        <taxon>Pseudomonadati</taxon>
        <taxon>Pseudomonadota</taxon>
        <taxon>Gammaproteobacteria</taxon>
        <taxon>Steroidobacterales</taxon>
        <taxon>Steroidobacteraceae</taxon>
        <taxon>Steroidobacter</taxon>
    </lineage>
</organism>
<dbReference type="EMBL" id="BLJN01000001">
    <property type="protein sequence ID" value="GFE79174.1"/>
    <property type="molecule type" value="Genomic_DNA"/>
</dbReference>
<keyword evidence="2" id="KW-1185">Reference proteome</keyword>
<reference evidence="2" key="1">
    <citation type="submission" date="2020-01" db="EMBL/GenBank/DDBJ databases">
        <title>'Steroidobacter agaridevorans' sp. nov., agar-degrading bacteria isolated from rhizosphere soils.</title>
        <authorList>
            <person name="Ikenaga M."/>
            <person name="Kataoka M."/>
            <person name="Murouchi A."/>
            <person name="Katsuragi S."/>
            <person name="Sakai M."/>
        </authorList>
    </citation>
    <scope>NUCLEOTIDE SEQUENCE [LARGE SCALE GENOMIC DNA]</scope>
    <source>
        <strain evidence="2">YU21-B</strain>
    </source>
</reference>